<evidence type="ECO:0000259" key="1">
    <source>
        <dbReference type="Pfam" id="PF00126"/>
    </source>
</evidence>
<organism evidence="2 3">
    <name type="scientific">Methylobacterium radiotolerans</name>
    <dbReference type="NCBI Taxonomy" id="31998"/>
    <lineage>
        <taxon>Bacteria</taxon>
        <taxon>Pseudomonadati</taxon>
        <taxon>Pseudomonadota</taxon>
        <taxon>Alphaproteobacteria</taxon>
        <taxon>Hyphomicrobiales</taxon>
        <taxon>Methylobacteriaceae</taxon>
        <taxon>Methylobacterium</taxon>
    </lineage>
</organism>
<comment type="caution">
    <text evidence="2">The sequence shown here is derived from an EMBL/GenBank/DDBJ whole genome shotgun (WGS) entry which is preliminary data.</text>
</comment>
<dbReference type="InterPro" id="IPR036390">
    <property type="entry name" value="WH_DNA-bd_sf"/>
</dbReference>
<dbReference type="Proteomes" id="UP001549119">
    <property type="component" value="Unassembled WGS sequence"/>
</dbReference>
<gene>
    <name evidence="2" type="ORF">ABIC20_006854</name>
</gene>
<dbReference type="InterPro" id="IPR000847">
    <property type="entry name" value="LysR_HTH_N"/>
</dbReference>
<sequence>MIDDAVSSRDACEALGPPSKRRLALGEDTSISLRIELGSDTLLGPGKAALLSGIRDTGSIAAAGRRMGMSYKRAWYLIDTLNKAFQEPLVSASKGGRRGGGATLTSTGDAILESYLRMERLASEAVAAELDLLASLMKPAP</sequence>
<reference evidence="2 3" key="1">
    <citation type="submission" date="2024-06" db="EMBL/GenBank/DDBJ databases">
        <title>Genomics of switchgrass bacterial isolates.</title>
        <authorList>
            <person name="Shade A."/>
        </authorList>
    </citation>
    <scope>NUCLEOTIDE SEQUENCE [LARGE SCALE GENOMIC DNA]</scope>
    <source>
        <strain evidence="2 3">PvP084</strain>
    </source>
</reference>
<dbReference type="SUPFAM" id="SSF46785">
    <property type="entry name" value="Winged helix' DNA-binding domain"/>
    <property type="match status" value="1"/>
</dbReference>
<evidence type="ECO:0000313" key="3">
    <source>
        <dbReference type="Proteomes" id="UP001549119"/>
    </source>
</evidence>
<dbReference type="EMBL" id="JBEPNW010000003">
    <property type="protein sequence ID" value="MET3869476.1"/>
    <property type="molecule type" value="Genomic_DNA"/>
</dbReference>
<keyword evidence="3" id="KW-1185">Reference proteome</keyword>
<dbReference type="PANTHER" id="PTHR30432:SF1">
    <property type="entry name" value="DNA-BINDING TRANSCRIPTIONAL DUAL REGULATOR MODE"/>
    <property type="match status" value="1"/>
</dbReference>
<dbReference type="InterPro" id="IPR036388">
    <property type="entry name" value="WH-like_DNA-bd_sf"/>
</dbReference>
<accession>A0ABV2NT23</accession>
<feature type="domain" description="HTH lysR-type" evidence="1">
    <location>
        <begin position="54"/>
        <end position="108"/>
    </location>
</feature>
<dbReference type="RefSeq" id="WP_312892951.1">
    <property type="nucleotide sequence ID" value="NZ_JBEPNV010000002.1"/>
</dbReference>
<dbReference type="Gene3D" id="1.10.10.10">
    <property type="entry name" value="Winged helix-like DNA-binding domain superfamily/Winged helix DNA-binding domain"/>
    <property type="match status" value="1"/>
</dbReference>
<name>A0ABV2NT23_9HYPH</name>
<evidence type="ECO:0000313" key="2">
    <source>
        <dbReference type="EMBL" id="MET3869476.1"/>
    </source>
</evidence>
<protein>
    <submittedName>
        <fullName evidence="2">Molybdate transport system regulatory protein</fullName>
    </submittedName>
</protein>
<dbReference type="PANTHER" id="PTHR30432">
    <property type="entry name" value="TRANSCRIPTIONAL REGULATOR MODE"/>
    <property type="match status" value="1"/>
</dbReference>
<dbReference type="InterPro" id="IPR051815">
    <property type="entry name" value="Molybdate_resp_trans_reg"/>
</dbReference>
<dbReference type="Pfam" id="PF00126">
    <property type="entry name" value="HTH_1"/>
    <property type="match status" value="1"/>
</dbReference>
<proteinExistence type="predicted"/>